<keyword evidence="6" id="KW-1185">Reference proteome</keyword>
<evidence type="ECO:0000313" key="6">
    <source>
        <dbReference type="Proteomes" id="UP000542776"/>
    </source>
</evidence>
<sequence length="235" mass="25755">MSSRQRGSLGLRVAERLRRAILDGEFELGDALSEDKLASTLGVSRSPVREAFAALEQQGLIDIRPQRGSFVFLPTPEDTENICEFRRMIELDALRLAMERSGAQTIAAMRLAADSIRDALASGDMMRSASADTEFHEAAIDHCGNPYLVNAYRLISGKVAALRAHRSALPTREQANEEHYVIIGRLETGDLAGAMEELGTHIVKMAERYGFALAPPAPGRTTRGLRFDHIGPLPE</sequence>
<organism evidence="5 6">
    <name type="scientific">Aureimonas pseudogalii</name>
    <dbReference type="NCBI Taxonomy" id="1744844"/>
    <lineage>
        <taxon>Bacteria</taxon>
        <taxon>Pseudomonadati</taxon>
        <taxon>Pseudomonadota</taxon>
        <taxon>Alphaproteobacteria</taxon>
        <taxon>Hyphomicrobiales</taxon>
        <taxon>Aurantimonadaceae</taxon>
        <taxon>Aureimonas</taxon>
    </lineage>
</organism>
<keyword evidence="3" id="KW-0804">Transcription</keyword>
<dbReference type="InterPro" id="IPR011711">
    <property type="entry name" value="GntR_C"/>
</dbReference>
<dbReference type="PRINTS" id="PR00035">
    <property type="entry name" value="HTHGNTR"/>
</dbReference>
<dbReference type="Pfam" id="PF00392">
    <property type="entry name" value="GntR"/>
    <property type="match status" value="1"/>
</dbReference>
<dbReference type="InterPro" id="IPR008920">
    <property type="entry name" value="TF_FadR/GntR_C"/>
</dbReference>
<comment type="caution">
    <text evidence="5">The sequence shown here is derived from an EMBL/GenBank/DDBJ whole genome shotgun (WGS) entry which is preliminary data.</text>
</comment>
<evidence type="ECO:0000313" key="5">
    <source>
        <dbReference type="EMBL" id="MBB4000179.1"/>
    </source>
</evidence>
<evidence type="ECO:0000259" key="4">
    <source>
        <dbReference type="PROSITE" id="PS50949"/>
    </source>
</evidence>
<dbReference type="GO" id="GO:0003700">
    <property type="term" value="F:DNA-binding transcription factor activity"/>
    <property type="evidence" value="ECO:0007669"/>
    <property type="project" value="InterPro"/>
</dbReference>
<dbReference type="PANTHER" id="PTHR43537:SF50">
    <property type="entry name" value="TRANSCRIPTIONAL REGULATORY PROTEIN"/>
    <property type="match status" value="1"/>
</dbReference>
<keyword evidence="1" id="KW-0805">Transcription regulation</keyword>
<dbReference type="Pfam" id="PF07729">
    <property type="entry name" value="FCD"/>
    <property type="match status" value="1"/>
</dbReference>
<accession>A0A7W6H7Q8</accession>
<dbReference type="AlphaFoldDB" id="A0A7W6H7Q8"/>
<evidence type="ECO:0000256" key="3">
    <source>
        <dbReference type="ARBA" id="ARBA00023163"/>
    </source>
</evidence>
<dbReference type="GO" id="GO:0003677">
    <property type="term" value="F:DNA binding"/>
    <property type="evidence" value="ECO:0007669"/>
    <property type="project" value="UniProtKB-KW"/>
</dbReference>
<dbReference type="PANTHER" id="PTHR43537">
    <property type="entry name" value="TRANSCRIPTIONAL REGULATOR, GNTR FAMILY"/>
    <property type="match status" value="1"/>
</dbReference>
<dbReference type="EMBL" id="JACIEK010000016">
    <property type="protein sequence ID" value="MBB4000179.1"/>
    <property type="molecule type" value="Genomic_DNA"/>
</dbReference>
<dbReference type="SUPFAM" id="SSF46785">
    <property type="entry name" value="Winged helix' DNA-binding domain"/>
    <property type="match status" value="1"/>
</dbReference>
<dbReference type="InterPro" id="IPR000524">
    <property type="entry name" value="Tscrpt_reg_HTH_GntR"/>
</dbReference>
<dbReference type="SUPFAM" id="SSF48008">
    <property type="entry name" value="GntR ligand-binding domain-like"/>
    <property type="match status" value="1"/>
</dbReference>
<dbReference type="CDD" id="cd07377">
    <property type="entry name" value="WHTH_GntR"/>
    <property type="match status" value="1"/>
</dbReference>
<dbReference type="PROSITE" id="PS50949">
    <property type="entry name" value="HTH_GNTR"/>
    <property type="match status" value="1"/>
</dbReference>
<dbReference type="RefSeq" id="WP_183201805.1">
    <property type="nucleotide sequence ID" value="NZ_JACIEK010000016.1"/>
</dbReference>
<evidence type="ECO:0000256" key="1">
    <source>
        <dbReference type="ARBA" id="ARBA00023015"/>
    </source>
</evidence>
<gene>
    <name evidence="5" type="ORF">GGR04_004055</name>
</gene>
<dbReference type="Gene3D" id="1.20.120.530">
    <property type="entry name" value="GntR ligand-binding domain-like"/>
    <property type="match status" value="1"/>
</dbReference>
<dbReference type="SMART" id="SM00345">
    <property type="entry name" value="HTH_GNTR"/>
    <property type="match status" value="1"/>
</dbReference>
<name>A0A7W6H7Q8_9HYPH</name>
<keyword evidence="2 5" id="KW-0238">DNA-binding</keyword>
<dbReference type="SMART" id="SM00895">
    <property type="entry name" value="FCD"/>
    <property type="match status" value="1"/>
</dbReference>
<feature type="domain" description="HTH gntR-type" evidence="4">
    <location>
        <begin position="7"/>
        <end position="74"/>
    </location>
</feature>
<proteinExistence type="predicted"/>
<dbReference type="Gene3D" id="1.10.10.10">
    <property type="entry name" value="Winged helix-like DNA-binding domain superfamily/Winged helix DNA-binding domain"/>
    <property type="match status" value="1"/>
</dbReference>
<dbReference type="InterPro" id="IPR036388">
    <property type="entry name" value="WH-like_DNA-bd_sf"/>
</dbReference>
<dbReference type="InterPro" id="IPR036390">
    <property type="entry name" value="WH_DNA-bd_sf"/>
</dbReference>
<reference evidence="5 6" key="1">
    <citation type="submission" date="2020-08" db="EMBL/GenBank/DDBJ databases">
        <title>Genomic Encyclopedia of Type Strains, Phase IV (KMG-IV): sequencing the most valuable type-strain genomes for metagenomic binning, comparative biology and taxonomic classification.</title>
        <authorList>
            <person name="Goeker M."/>
        </authorList>
    </citation>
    <scope>NUCLEOTIDE SEQUENCE [LARGE SCALE GENOMIC DNA]</scope>
    <source>
        <strain evidence="5 6">DSM 102238</strain>
    </source>
</reference>
<dbReference type="Proteomes" id="UP000542776">
    <property type="component" value="Unassembled WGS sequence"/>
</dbReference>
<protein>
    <submittedName>
        <fullName evidence="5">DNA-binding GntR family transcriptional regulator</fullName>
    </submittedName>
</protein>
<evidence type="ECO:0000256" key="2">
    <source>
        <dbReference type="ARBA" id="ARBA00023125"/>
    </source>
</evidence>